<proteinExistence type="predicted"/>
<comment type="caution">
    <text evidence="1">The sequence shown here is derived from an EMBL/GenBank/DDBJ whole genome shotgun (WGS) entry which is preliminary data.</text>
</comment>
<dbReference type="RefSeq" id="WP_163179245.1">
    <property type="nucleotide sequence ID" value="NZ_JAAIWM010000002.1"/>
</dbReference>
<dbReference type="SUPFAM" id="SSF116965">
    <property type="entry name" value="Hypothetical protein MPN330"/>
    <property type="match status" value="1"/>
</dbReference>
<gene>
    <name evidence="1" type="ORF">G4D63_08675</name>
</gene>
<name>A0A6M0Q8I0_9BACI</name>
<dbReference type="EMBL" id="JAAIWM010000002">
    <property type="protein sequence ID" value="NEY71820.1"/>
    <property type="molecule type" value="Genomic_DNA"/>
</dbReference>
<dbReference type="Gene3D" id="1.25.40.10">
    <property type="entry name" value="Tetratricopeptide repeat domain"/>
    <property type="match status" value="1"/>
</dbReference>
<dbReference type="InterPro" id="IPR011990">
    <property type="entry name" value="TPR-like_helical_dom_sf"/>
</dbReference>
<organism evidence="1 2">
    <name type="scientific">Bacillus mesophilus</name>
    <dbReference type="NCBI Taxonomy" id="1808955"/>
    <lineage>
        <taxon>Bacteria</taxon>
        <taxon>Bacillati</taxon>
        <taxon>Bacillota</taxon>
        <taxon>Bacilli</taxon>
        <taxon>Bacillales</taxon>
        <taxon>Bacillaceae</taxon>
        <taxon>Bacillus</taxon>
    </lineage>
</organism>
<dbReference type="Pfam" id="PF14559">
    <property type="entry name" value="TPR_19"/>
    <property type="match status" value="1"/>
</dbReference>
<reference evidence="1 2" key="1">
    <citation type="submission" date="2020-02" db="EMBL/GenBank/DDBJ databases">
        <title>Bacillus aquiflavi sp. nov., isolated from yellow water of strong flavor Chinese baijiu in Yibin region of China.</title>
        <authorList>
            <person name="Xie J."/>
        </authorList>
    </citation>
    <scope>NUCLEOTIDE SEQUENCE [LARGE SCALE GENOMIC DNA]</scope>
    <source>
        <strain evidence="1 2">SA4</strain>
    </source>
</reference>
<accession>A0A6M0Q8I0</accession>
<dbReference type="AlphaFoldDB" id="A0A6M0Q8I0"/>
<evidence type="ECO:0000313" key="1">
    <source>
        <dbReference type="EMBL" id="NEY71820.1"/>
    </source>
</evidence>
<dbReference type="SUPFAM" id="SSF48452">
    <property type="entry name" value="TPR-like"/>
    <property type="match status" value="1"/>
</dbReference>
<sequence length="336" mass="39276">MTQRDKNSNLVPFPNLKQRLLDKGMEALQQKKYQEALQLLQQTLEMDEELDEVQLAIVVCLFELGHLEEAREKCQKMLHQDIGDYYEVLQIYLTILIQLGEYKEVETTIEAVLQEDKIPHQTVENFYRLLDFSRKMTVTKETDHPQREVEVELLLKDLSISEQYAIVQALRGENYGISFAFPTLDKYLVDPTKHPVIKTAILHMFMEKEISRSLEIEKFGRSMVLNSANLQEISSHPFTMQVIRLLDDTLGNENPSLYEVVKEMWYRQLYVLYPFLPKPEEEAIWAAGIHKIGYDFHGIDVEPEEIAELYDISVRDLIYASNQIKEIEEISFLPLS</sequence>
<keyword evidence="2" id="KW-1185">Reference proteome</keyword>
<protein>
    <submittedName>
        <fullName evidence="1">Tetratricopeptide repeat protein</fullName>
    </submittedName>
</protein>
<evidence type="ECO:0000313" key="2">
    <source>
        <dbReference type="Proteomes" id="UP000481043"/>
    </source>
</evidence>
<dbReference type="Proteomes" id="UP000481043">
    <property type="component" value="Unassembled WGS sequence"/>
</dbReference>